<dbReference type="PANTHER" id="PTHR37422:SF13">
    <property type="entry name" value="LIPOPOLYSACCHARIDE BIOSYNTHESIS PROTEIN PA4999-RELATED"/>
    <property type="match status" value="1"/>
</dbReference>
<dbReference type="GO" id="GO:0000271">
    <property type="term" value="P:polysaccharide biosynthetic process"/>
    <property type="evidence" value="ECO:0000318"/>
    <property type="project" value="GO_Central"/>
</dbReference>
<dbReference type="GO" id="GO:0005886">
    <property type="term" value="C:plasma membrane"/>
    <property type="evidence" value="ECO:0000318"/>
    <property type="project" value="GO_Central"/>
</dbReference>
<keyword evidence="4 6" id="KW-0472">Membrane</keyword>
<dbReference type="KEGG" id="gvi:glr0819"/>
<feature type="transmembrane region" description="Helical" evidence="6">
    <location>
        <begin position="380"/>
        <end position="399"/>
    </location>
</feature>
<feature type="transmembrane region" description="Helical" evidence="6">
    <location>
        <begin position="148"/>
        <end position="166"/>
    </location>
</feature>
<dbReference type="OrthoDB" id="547142at2"/>
<reference evidence="8 9" key="1">
    <citation type="journal article" date="2003" name="DNA Res.">
        <title>Complete genome structure of Gloeobacter violaceus PCC 7421, a cyanobacterium that lacks thylakoids.</title>
        <authorList>
            <person name="Nakamura Y."/>
            <person name="Kaneko T."/>
            <person name="Sato S."/>
            <person name="Mimuro M."/>
            <person name="Miyashita H."/>
            <person name="Tsuchiya T."/>
            <person name="Sasamoto S."/>
            <person name="Watanabe A."/>
            <person name="Kawashima K."/>
            <person name="Kishida Y."/>
            <person name="Kiyokawa C."/>
            <person name="Kohara M."/>
            <person name="Matsumoto M."/>
            <person name="Matsuno A."/>
            <person name="Nakazaki N."/>
            <person name="Shimpo S."/>
            <person name="Takeuchi C."/>
            <person name="Yamada M."/>
            <person name="Tabata S."/>
        </authorList>
    </citation>
    <scope>NUCLEOTIDE SEQUENCE [LARGE SCALE GENOMIC DNA]</scope>
    <source>
        <strain evidence="9">ATCC 29082 / PCC 7421</strain>
    </source>
</reference>
<evidence type="ECO:0000256" key="1">
    <source>
        <dbReference type="ARBA" id="ARBA00004141"/>
    </source>
</evidence>
<dbReference type="PATRIC" id="fig|251221.4.peg.836"/>
<dbReference type="GO" id="GO:0016757">
    <property type="term" value="F:glycosyltransferase activity"/>
    <property type="evidence" value="ECO:0000318"/>
    <property type="project" value="GO_Central"/>
</dbReference>
<evidence type="ECO:0000256" key="2">
    <source>
        <dbReference type="ARBA" id="ARBA00022692"/>
    </source>
</evidence>
<evidence type="ECO:0000313" key="9">
    <source>
        <dbReference type="Proteomes" id="UP000000557"/>
    </source>
</evidence>
<dbReference type="Proteomes" id="UP000000557">
    <property type="component" value="Chromosome"/>
</dbReference>
<feature type="transmembrane region" description="Helical" evidence="6">
    <location>
        <begin position="198"/>
        <end position="217"/>
    </location>
</feature>
<feature type="region of interest" description="Disordered" evidence="5">
    <location>
        <begin position="1"/>
        <end position="21"/>
    </location>
</feature>
<sequence length="467" mass="49828">MNSWAASRNPAPGGRCDSVKNRSLAGERPLRTAKPSPGRTLAWPAPARLSWMAFLAGIASLPVASPVTLACWLVALAALVRSGVGHRLGPAGRYLAATALVLVAVVPFSVRPGDSLLGLFNYWPFFLFFGLAARLVDSPGRLRRVLQVVLVGALVTGGVGLVEWASGSNWQWEPVKGLVLLVIGSRQEAGILDRVTAFFAWPTSAAAYFLLVLPVALSTALGGEARLRPLAWAAFGAVGIALVGTASRNAWIIALLASVALLVVARRLVPVLSLAAAAAAVAVAGLGPTEWSVVELLRRVVPAALWQKVAESVTSGTASFESLINRFDAWQIAFEMTRRRPWTGWGLQTFPFVESEIFGRDAANLLHAHNLYLTYSAETGLPAALLLVGFYLWTLCVGVQRAVMLKGVARWQLAGLVAALASYLLFGLSDVPFYDARINGLFWLWSGLIWSFPAGGAAQRTIEAKPS</sequence>
<keyword evidence="9" id="KW-1185">Reference proteome</keyword>
<accession>Q7NME7</accession>
<feature type="transmembrane region" description="Helical" evidence="6">
    <location>
        <begin position="91"/>
        <end position="110"/>
    </location>
</feature>
<feature type="transmembrane region" description="Helical" evidence="6">
    <location>
        <begin position="411"/>
        <end position="428"/>
    </location>
</feature>
<evidence type="ECO:0000256" key="5">
    <source>
        <dbReference type="SAM" id="MobiDB-lite"/>
    </source>
</evidence>
<keyword evidence="3 6" id="KW-1133">Transmembrane helix</keyword>
<dbReference type="InterPro" id="IPR051533">
    <property type="entry name" value="WaaL-like"/>
</dbReference>
<proteinExistence type="predicted"/>
<dbReference type="InterPro" id="IPR007016">
    <property type="entry name" value="O-antigen_ligase-rel_domated"/>
</dbReference>
<evidence type="ECO:0000313" key="8">
    <source>
        <dbReference type="EMBL" id="BAC88760.1"/>
    </source>
</evidence>
<protein>
    <submittedName>
        <fullName evidence="8">Glr0819 protein</fullName>
    </submittedName>
</protein>
<dbReference type="Pfam" id="PF04932">
    <property type="entry name" value="Wzy_C"/>
    <property type="match status" value="1"/>
</dbReference>
<evidence type="ECO:0000256" key="4">
    <source>
        <dbReference type="ARBA" id="ARBA00023136"/>
    </source>
</evidence>
<dbReference type="PANTHER" id="PTHR37422">
    <property type="entry name" value="TEICHURONIC ACID BIOSYNTHESIS PROTEIN TUAE"/>
    <property type="match status" value="1"/>
</dbReference>
<feature type="transmembrane region" description="Helical" evidence="6">
    <location>
        <begin position="51"/>
        <end position="79"/>
    </location>
</feature>
<name>Q7NME7_GLOVI</name>
<feature type="transmembrane region" description="Helical" evidence="6">
    <location>
        <begin position="440"/>
        <end position="458"/>
    </location>
</feature>
<dbReference type="STRING" id="251221.gene:10758296"/>
<keyword evidence="2 6" id="KW-0812">Transmembrane</keyword>
<gene>
    <name evidence="8" type="ordered locus">glr0819</name>
</gene>
<dbReference type="EnsemblBacteria" id="BAC88760">
    <property type="protein sequence ID" value="BAC88760"/>
    <property type="gene ID" value="BAC88760"/>
</dbReference>
<feature type="transmembrane region" description="Helical" evidence="6">
    <location>
        <begin position="274"/>
        <end position="294"/>
    </location>
</feature>
<evidence type="ECO:0000256" key="6">
    <source>
        <dbReference type="SAM" id="Phobius"/>
    </source>
</evidence>
<evidence type="ECO:0000256" key="3">
    <source>
        <dbReference type="ARBA" id="ARBA00022989"/>
    </source>
</evidence>
<reference evidence="8 9" key="2">
    <citation type="journal article" date="2003" name="DNA Res.">
        <title>Complete genome structure of Gloeobacter violaceus PCC 7421, a cyanobacterium that lacks thylakoids (supplement).</title>
        <authorList>
            <person name="Nakamura Y."/>
            <person name="Kaneko T."/>
            <person name="Sato S."/>
            <person name="Mimuro M."/>
            <person name="Miyashita H."/>
            <person name="Tsuchiya T."/>
            <person name="Sasamoto S."/>
            <person name="Watanabe A."/>
            <person name="Kawashima K."/>
            <person name="Kishida Y."/>
            <person name="Kiyokawa C."/>
            <person name="Kohara M."/>
            <person name="Matsumoto M."/>
            <person name="Matsuno A."/>
            <person name="Nakazaki N."/>
            <person name="Shimpo S."/>
            <person name="Takeuchi C."/>
            <person name="Yamada M."/>
            <person name="Tabata S."/>
        </authorList>
    </citation>
    <scope>NUCLEOTIDE SEQUENCE [LARGE SCALE GENOMIC DNA]</scope>
    <source>
        <strain evidence="9">ATCC 29082 / PCC 7421</strain>
    </source>
</reference>
<dbReference type="EMBL" id="BA000045">
    <property type="protein sequence ID" value="BAC88760.1"/>
    <property type="molecule type" value="Genomic_DNA"/>
</dbReference>
<feature type="domain" description="O-antigen ligase-related" evidence="7">
    <location>
        <begin position="234"/>
        <end position="388"/>
    </location>
</feature>
<feature type="transmembrane region" description="Helical" evidence="6">
    <location>
        <begin position="116"/>
        <end position="136"/>
    </location>
</feature>
<organism evidence="8 9">
    <name type="scientific">Gloeobacter violaceus (strain ATCC 29082 / PCC 7421)</name>
    <dbReference type="NCBI Taxonomy" id="251221"/>
    <lineage>
        <taxon>Bacteria</taxon>
        <taxon>Bacillati</taxon>
        <taxon>Cyanobacteriota</taxon>
        <taxon>Cyanophyceae</taxon>
        <taxon>Gloeobacterales</taxon>
        <taxon>Gloeobacteraceae</taxon>
        <taxon>Gloeobacter</taxon>
    </lineage>
</organism>
<dbReference type="HOGENOM" id="CLU_052475_0_0_3"/>
<dbReference type="AlphaFoldDB" id="Q7NME7"/>
<dbReference type="eggNOG" id="COG3307">
    <property type="taxonomic scope" value="Bacteria"/>
</dbReference>
<feature type="transmembrane region" description="Helical" evidence="6">
    <location>
        <begin position="229"/>
        <end position="245"/>
    </location>
</feature>
<evidence type="ECO:0000259" key="7">
    <source>
        <dbReference type="Pfam" id="PF04932"/>
    </source>
</evidence>
<comment type="subcellular location">
    <subcellularLocation>
        <location evidence="1">Membrane</location>
        <topology evidence="1">Multi-pass membrane protein</topology>
    </subcellularLocation>
</comment>
<dbReference type="PhylomeDB" id="Q7NME7"/>
<dbReference type="InParanoid" id="Q7NME7"/>